<evidence type="ECO:0000256" key="1">
    <source>
        <dbReference type="ARBA" id="ARBA00005854"/>
    </source>
</evidence>
<protein>
    <submittedName>
        <fullName evidence="6">D-3-phosphoglycerate dehydrogenase</fullName>
    </submittedName>
</protein>
<dbReference type="InterPro" id="IPR006140">
    <property type="entry name" value="D-isomer_DH_NAD-bd"/>
</dbReference>
<dbReference type="GO" id="GO:0016618">
    <property type="term" value="F:hydroxypyruvate reductase [NAD(P)H] activity"/>
    <property type="evidence" value="ECO:0007669"/>
    <property type="project" value="TreeGrafter"/>
</dbReference>
<dbReference type="RefSeq" id="WP_090594214.1">
    <property type="nucleotide sequence ID" value="NZ_LT629688.1"/>
</dbReference>
<dbReference type="Proteomes" id="UP000198546">
    <property type="component" value="Chromosome i"/>
</dbReference>
<comment type="similarity">
    <text evidence="1 3">Belongs to the D-isomer specific 2-hydroxyacid dehydrogenase family.</text>
</comment>
<dbReference type="GO" id="GO:0051287">
    <property type="term" value="F:NAD binding"/>
    <property type="evidence" value="ECO:0007669"/>
    <property type="project" value="InterPro"/>
</dbReference>
<dbReference type="SUPFAM" id="SSF52283">
    <property type="entry name" value="Formate/glycerate dehydrogenase catalytic domain-like"/>
    <property type="match status" value="1"/>
</dbReference>
<dbReference type="PROSITE" id="PS00065">
    <property type="entry name" value="D_2_HYDROXYACID_DH_1"/>
    <property type="match status" value="1"/>
</dbReference>
<proteinExistence type="inferred from homology"/>
<evidence type="ECO:0000313" key="6">
    <source>
        <dbReference type="EMBL" id="SDE15564.1"/>
    </source>
</evidence>
<feature type="domain" description="D-isomer specific 2-hydroxyacid dehydrogenase NAD-binding" evidence="5">
    <location>
        <begin position="112"/>
        <end position="281"/>
    </location>
</feature>
<keyword evidence="2 3" id="KW-0560">Oxidoreductase</keyword>
<evidence type="ECO:0000256" key="2">
    <source>
        <dbReference type="ARBA" id="ARBA00023002"/>
    </source>
</evidence>
<dbReference type="SUPFAM" id="SSF51735">
    <property type="entry name" value="NAD(P)-binding Rossmann-fold domains"/>
    <property type="match status" value="1"/>
</dbReference>
<dbReference type="PANTHER" id="PTHR10996:SF283">
    <property type="entry name" value="GLYOXYLATE_HYDROXYPYRUVATE REDUCTASE B"/>
    <property type="match status" value="1"/>
</dbReference>
<dbReference type="InterPro" id="IPR036291">
    <property type="entry name" value="NAD(P)-bd_dom_sf"/>
</dbReference>
<reference evidence="6 7" key="1">
    <citation type="submission" date="2016-10" db="EMBL/GenBank/DDBJ databases">
        <authorList>
            <person name="de Groot N.N."/>
        </authorList>
    </citation>
    <scope>NUCLEOTIDE SEQUENCE [LARGE SCALE GENOMIC DNA]</scope>
    <source>
        <strain evidence="6 7">MON 2.2</strain>
    </source>
</reference>
<dbReference type="InterPro" id="IPR050223">
    <property type="entry name" value="D-isomer_2-hydroxyacid_DH"/>
</dbReference>
<evidence type="ECO:0000256" key="3">
    <source>
        <dbReference type="RuleBase" id="RU003719"/>
    </source>
</evidence>
<dbReference type="GO" id="GO:0005829">
    <property type="term" value="C:cytosol"/>
    <property type="evidence" value="ECO:0007669"/>
    <property type="project" value="TreeGrafter"/>
</dbReference>
<dbReference type="PANTHER" id="PTHR10996">
    <property type="entry name" value="2-HYDROXYACID DEHYDROGENASE-RELATED"/>
    <property type="match status" value="1"/>
</dbReference>
<dbReference type="OrthoDB" id="117809at2"/>
<dbReference type="InterPro" id="IPR006139">
    <property type="entry name" value="D-isomer_2_OHA_DH_cat_dom"/>
</dbReference>
<dbReference type="InterPro" id="IPR029752">
    <property type="entry name" value="D-isomer_DH_CS1"/>
</dbReference>
<organism evidence="6 7">
    <name type="scientific">Auraticoccus monumenti</name>
    <dbReference type="NCBI Taxonomy" id="675864"/>
    <lineage>
        <taxon>Bacteria</taxon>
        <taxon>Bacillati</taxon>
        <taxon>Actinomycetota</taxon>
        <taxon>Actinomycetes</taxon>
        <taxon>Propionibacteriales</taxon>
        <taxon>Propionibacteriaceae</taxon>
        <taxon>Auraticoccus</taxon>
    </lineage>
</organism>
<accession>A0A1G7AKV5</accession>
<dbReference type="AlphaFoldDB" id="A0A1G7AKV5"/>
<evidence type="ECO:0000259" key="4">
    <source>
        <dbReference type="Pfam" id="PF00389"/>
    </source>
</evidence>
<feature type="domain" description="D-isomer specific 2-hydroxyacid dehydrogenase catalytic" evidence="4">
    <location>
        <begin position="17"/>
        <end position="312"/>
    </location>
</feature>
<dbReference type="Gene3D" id="3.40.50.720">
    <property type="entry name" value="NAD(P)-binding Rossmann-like Domain"/>
    <property type="match status" value="2"/>
</dbReference>
<gene>
    <name evidence="6" type="ORF">SAMN04489747_2659</name>
</gene>
<sequence length="317" mass="32693">MTAPLVVVSSRSFSSGEVDLLDRLRVAGCTVRRLPPDHPLDACRDTLAGASAWVAGVGPVTAEHLDAAPGLRVLARYGVGVDAVDLAAAAERGVVVTHTPGANTGAVADHALALALAVLRQVAPGDRAVRGGDWSPRRGRELSALTVGVVGAGRVGRAFASRVAALGCSVVGHDPFLDEAGDLPLVGLEELARRADLVSLHVPGGATVVDRRLLGLLRPSALLVNTARADLVDEHAVADALRAGRLGGYAADTLQGEGRDVPGPLLAEDLRDRVLLTPHSAAQTVQAIDLMGTMAVDDVLAVLAGRPPSHRVREVTR</sequence>
<dbReference type="STRING" id="675864.SAMN04489747_2659"/>
<dbReference type="Pfam" id="PF02826">
    <property type="entry name" value="2-Hacid_dh_C"/>
    <property type="match status" value="1"/>
</dbReference>
<dbReference type="EMBL" id="LT629688">
    <property type="protein sequence ID" value="SDE15564.1"/>
    <property type="molecule type" value="Genomic_DNA"/>
</dbReference>
<dbReference type="Pfam" id="PF00389">
    <property type="entry name" value="2-Hacid_dh"/>
    <property type="match status" value="1"/>
</dbReference>
<dbReference type="GO" id="GO:0030267">
    <property type="term" value="F:glyoxylate reductase (NADPH) activity"/>
    <property type="evidence" value="ECO:0007669"/>
    <property type="project" value="TreeGrafter"/>
</dbReference>
<name>A0A1G7AKV5_9ACTN</name>
<keyword evidence="7" id="KW-1185">Reference proteome</keyword>
<evidence type="ECO:0000259" key="5">
    <source>
        <dbReference type="Pfam" id="PF02826"/>
    </source>
</evidence>
<evidence type="ECO:0000313" key="7">
    <source>
        <dbReference type="Proteomes" id="UP000198546"/>
    </source>
</evidence>